<dbReference type="OrthoDB" id="5119509at2"/>
<gene>
    <name evidence="2" type="ORF">E3T23_09715</name>
</gene>
<evidence type="ECO:0000256" key="1">
    <source>
        <dbReference type="SAM" id="Phobius"/>
    </source>
</evidence>
<sequence length="114" mass="12978">MPWWSWVLIWTGLVLGLLAMLVWFGFALFTKAMATGKALQDLGDRVAGVTQGQETPAQGRFRPSIFTDPTDLYLALELVRRDRAQRRQRRRDSLIARGKLSITRSLTQRTDTDA</sequence>
<dbReference type="Proteomes" id="UP000298433">
    <property type="component" value="Unassembled WGS sequence"/>
</dbReference>
<dbReference type="EMBL" id="SOGN01000044">
    <property type="protein sequence ID" value="TFC79539.1"/>
    <property type="molecule type" value="Genomic_DNA"/>
</dbReference>
<proteinExistence type="predicted"/>
<protein>
    <submittedName>
        <fullName evidence="2">Uncharacterized protein</fullName>
    </submittedName>
</protein>
<name>A0A4R8XN84_9MICO</name>
<keyword evidence="1" id="KW-0472">Membrane</keyword>
<keyword evidence="1" id="KW-1133">Transmembrane helix</keyword>
<accession>A0A4R8XN84</accession>
<feature type="transmembrane region" description="Helical" evidence="1">
    <location>
        <begin position="6"/>
        <end position="29"/>
    </location>
</feature>
<keyword evidence="3" id="KW-1185">Reference proteome</keyword>
<dbReference type="AlphaFoldDB" id="A0A4R8XN84"/>
<comment type="caution">
    <text evidence="2">The sequence shown here is derived from an EMBL/GenBank/DDBJ whole genome shotgun (WGS) entry which is preliminary data.</text>
</comment>
<reference evidence="2 3" key="1">
    <citation type="submission" date="2019-03" db="EMBL/GenBank/DDBJ databases">
        <title>Genomics of glacier-inhabiting Cryobacterium strains.</title>
        <authorList>
            <person name="Liu Q."/>
            <person name="Xin Y.-H."/>
        </authorList>
    </citation>
    <scope>NUCLEOTIDE SEQUENCE [LARGE SCALE GENOMIC DNA]</scope>
    <source>
        <strain evidence="2 3">TMT2-48-2</strain>
    </source>
</reference>
<evidence type="ECO:0000313" key="3">
    <source>
        <dbReference type="Proteomes" id="UP000298433"/>
    </source>
</evidence>
<evidence type="ECO:0000313" key="2">
    <source>
        <dbReference type="EMBL" id="TFC79539.1"/>
    </source>
</evidence>
<dbReference type="RefSeq" id="WP_134370175.1">
    <property type="nucleotide sequence ID" value="NZ_SOGN01000044.1"/>
</dbReference>
<keyword evidence="1" id="KW-0812">Transmembrane</keyword>
<organism evidence="2 3">
    <name type="scientific">Cryobacterium cheniae</name>
    <dbReference type="NCBI Taxonomy" id="1259262"/>
    <lineage>
        <taxon>Bacteria</taxon>
        <taxon>Bacillati</taxon>
        <taxon>Actinomycetota</taxon>
        <taxon>Actinomycetes</taxon>
        <taxon>Micrococcales</taxon>
        <taxon>Microbacteriaceae</taxon>
        <taxon>Cryobacterium</taxon>
    </lineage>
</organism>